<feature type="compositionally biased region" description="Basic and acidic residues" evidence="1">
    <location>
        <begin position="87"/>
        <end position="98"/>
    </location>
</feature>
<sequence>MATVIDNDTQSIVVGNGNDRIAIHLKQSATDTVQNQSQSLLVTSILIEIGDIEIQIRRSTKSKNEYRKENILSTSTQSPAITFHNGDQQKEPITEEKPNANPEYWDYSVIHESQCFGRLILLVAFTIIHDI</sequence>
<proteinExistence type="predicted"/>
<evidence type="ECO:0000313" key="2">
    <source>
        <dbReference type="EMBL" id="CAF4974902.1"/>
    </source>
</evidence>
<reference evidence="2" key="1">
    <citation type="submission" date="2021-02" db="EMBL/GenBank/DDBJ databases">
        <authorList>
            <person name="Nowell W R."/>
        </authorList>
    </citation>
    <scope>NUCLEOTIDE SEQUENCE</scope>
</reference>
<dbReference type="AlphaFoldDB" id="A0A821Z364"/>
<dbReference type="EMBL" id="CAJOBR010027157">
    <property type="protein sequence ID" value="CAF4974902.1"/>
    <property type="molecule type" value="Genomic_DNA"/>
</dbReference>
<accession>A0A821Z364</accession>
<dbReference type="Proteomes" id="UP000663848">
    <property type="component" value="Unassembled WGS sequence"/>
</dbReference>
<feature type="region of interest" description="Disordered" evidence="1">
    <location>
        <begin position="77"/>
        <end position="99"/>
    </location>
</feature>
<evidence type="ECO:0000313" key="3">
    <source>
        <dbReference type="Proteomes" id="UP000663848"/>
    </source>
</evidence>
<gene>
    <name evidence="2" type="ORF">QYT958_LOCUS35575</name>
</gene>
<name>A0A821Z364_9BILA</name>
<comment type="caution">
    <text evidence="2">The sequence shown here is derived from an EMBL/GenBank/DDBJ whole genome shotgun (WGS) entry which is preliminary data.</text>
</comment>
<organism evidence="2 3">
    <name type="scientific">Rotaria socialis</name>
    <dbReference type="NCBI Taxonomy" id="392032"/>
    <lineage>
        <taxon>Eukaryota</taxon>
        <taxon>Metazoa</taxon>
        <taxon>Spiralia</taxon>
        <taxon>Gnathifera</taxon>
        <taxon>Rotifera</taxon>
        <taxon>Eurotatoria</taxon>
        <taxon>Bdelloidea</taxon>
        <taxon>Philodinida</taxon>
        <taxon>Philodinidae</taxon>
        <taxon>Rotaria</taxon>
    </lineage>
</organism>
<evidence type="ECO:0000256" key="1">
    <source>
        <dbReference type="SAM" id="MobiDB-lite"/>
    </source>
</evidence>
<protein>
    <submittedName>
        <fullName evidence="2">Uncharacterized protein</fullName>
    </submittedName>
</protein>